<sequence>MDLPKEISFCDTKATDERKCVGFILCEYIPSSEELSVYGQAQLRGVKNLSKDGKSACNSFHKGVSGWVFFKEPV</sequence>
<evidence type="ECO:0000313" key="3">
    <source>
        <dbReference type="WBParaSite" id="NBR_0001582901-mRNA-1"/>
    </source>
</evidence>
<reference evidence="1 2" key="2">
    <citation type="submission" date="2018-11" db="EMBL/GenBank/DDBJ databases">
        <authorList>
            <consortium name="Pathogen Informatics"/>
        </authorList>
    </citation>
    <scope>NUCLEOTIDE SEQUENCE [LARGE SCALE GENOMIC DNA]</scope>
</reference>
<name>A0A0N4YGA1_NIPBR</name>
<protein>
    <submittedName>
        <fullName evidence="3">MATH domain-containing protein</fullName>
    </submittedName>
</protein>
<dbReference type="EMBL" id="UYSL01021906">
    <property type="protein sequence ID" value="VDL79424.1"/>
    <property type="molecule type" value="Genomic_DNA"/>
</dbReference>
<keyword evidence="2" id="KW-1185">Reference proteome</keyword>
<gene>
    <name evidence="1" type="ORF">NBR_LOCUS15830</name>
</gene>
<accession>A0A0N4YGA1</accession>
<organism evidence="3">
    <name type="scientific">Nippostrongylus brasiliensis</name>
    <name type="common">Rat hookworm</name>
    <dbReference type="NCBI Taxonomy" id="27835"/>
    <lineage>
        <taxon>Eukaryota</taxon>
        <taxon>Metazoa</taxon>
        <taxon>Ecdysozoa</taxon>
        <taxon>Nematoda</taxon>
        <taxon>Chromadorea</taxon>
        <taxon>Rhabditida</taxon>
        <taxon>Rhabditina</taxon>
        <taxon>Rhabditomorpha</taxon>
        <taxon>Strongyloidea</taxon>
        <taxon>Heligmosomidae</taxon>
        <taxon>Nippostrongylus</taxon>
    </lineage>
</organism>
<proteinExistence type="predicted"/>
<dbReference type="WBParaSite" id="NBR_0001582901-mRNA-1">
    <property type="protein sequence ID" value="NBR_0001582901-mRNA-1"/>
    <property type="gene ID" value="NBR_0001582901"/>
</dbReference>
<reference evidence="3" key="1">
    <citation type="submission" date="2017-02" db="UniProtKB">
        <authorList>
            <consortium name="WormBaseParasite"/>
        </authorList>
    </citation>
    <scope>IDENTIFICATION</scope>
</reference>
<dbReference type="Proteomes" id="UP000271162">
    <property type="component" value="Unassembled WGS sequence"/>
</dbReference>
<dbReference type="AlphaFoldDB" id="A0A0N4YGA1"/>
<evidence type="ECO:0000313" key="2">
    <source>
        <dbReference type="Proteomes" id="UP000271162"/>
    </source>
</evidence>
<evidence type="ECO:0000313" key="1">
    <source>
        <dbReference type="EMBL" id="VDL79424.1"/>
    </source>
</evidence>